<dbReference type="PANTHER" id="PTHR33705">
    <property type="entry name" value="PHOSPHOCARRIER PROTEIN HPR"/>
    <property type="match status" value="1"/>
</dbReference>
<comment type="subcellular location">
    <subcellularLocation>
        <location evidence="1">Cytoplasm</location>
    </subcellularLocation>
</comment>
<dbReference type="PROSITE" id="PS00369">
    <property type="entry name" value="PTS_HPR_HIS"/>
    <property type="match status" value="1"/>
</dbReference>
<dbReference type="AlphaFoldDB" id="A0A562J0T7"/>
<dbReference type="NCBIfam" id="TIGR01003">
    <property type="entry name" value="PTS_HPr_family"/>
    <property type="match status" value="1"/>
</dbReference>
<organism evidence="6 7">
    <name type="scientific">Azomonas agilis</name>
    <dbReference type="NCBI Taxonomy" id="116849"/>
    <lineage>
        <taxon>Bacteria</taxon>
        <taxon>Pseudomonadati</taxon>
        <taxon>Pseudomonadota</taxon>
        <taxon>Gammaproteobacteria</taxon>
        <taxon>Pseudomonadales</taxon>
        <taxon>Pseudomonadaceae</taxon>
        <taxon>Azomonas</taxon>
    </lineage>
</organism>
<dbReference type="PROSITE" id="PS51350">
    <property type="entry name" value="PTS_HPR_DOM"/>
    <property type="match status" value="1"/>
</dbReference>
<feature type="domain" description="HPr" evidence="5">
    <location>
        <begin position="1"/>
        <end position="89"/>
    </location>
</feature>
<evidence type="ECO:0000256" key="2">
    <source>
        <dbReference type="ARBA" id="ARBA00010736"/>
    </source>
</evidence>
<name>A0A562J0T7_9GAMM</name>
<dbReference type="InterPro" id="IPR050399">
    <property type="entry name" value="HPr"/>
</dbReference>
<comment type="similarity">
    <text evidence="2">Belongs to the HPr family.</text>
</comment>
<gene>
    <name evidence="6" type="ORF">LX59_00788</name>
</gene>
<evidence type="ECO:0000313" key="6">
    <source>
        <dbReference type="EMBL" id="TWH76743.1"/>
    </source>
</evidence>
<dbReference type="GO" id="GO:0009401">
    <property type="term" value="P:phosphoenolpyruvate-dependent sugar phosphotransferase system"/>
    <property type="evidence" value="ECO:0007669"/>
    <property type="project" value="UniProtKB-KW"/>
</dbReference>
<proteinExistence type="inferred from homology"/>
<dbReference type="RefSeq" id="WP_144570525.1">
    <property type="nucleotide sequence ID" value="NZ_VLKG01000002.1"/>
</dbReference>
<evidence type="ECO:0000256" key="1">
    <source>
        <dbReference type="ARBA" id="ARBA00004496"/>
    </source>
</evidence>
<dbReference type="Gene3D" id="3.30.1340.10">
    <property type="entry name" value="HPr-like"/>
    <property type="match status" value="1"/>
</dbReference>
<reference evidence="6 7" key="1">
    <citation type="submission" date="2019-07" db="EMBL/GenBank/DDBJ databases">
        <title>Genomic Encyclopedia of Type Strains, Phase I: the one thousand microbial genomes (KMG-I) project.</title>
        <authorList>
            <person name="Kyrpides N."/>
        </authorList>
    </citation>
    <scope>NUCLEOTIDE SEQUENCE [LARGE SCALE GENOMIC DNA]</scope>
    <source>
        <strain evidence="6 7">DSM 375</strain>
    </source>
</reference>
<dbReference type="EMBL" id="VLKG01000002">
    <property type="protein sequence ID" value="TWH76743.1"/>
    <property type="molecule type" value="Genomic_DNA"/>
</dbReference>
<dbReference type="GO" id="GO:0005737">
    <property type="term" value="C:cytoplasm"/>
    <property type="evidence" value="ECO:0007669"/>
    <property type="project" value="UniProtKB-SubCell"/>
</dbReference>
<dbReference type="InterPro" id="IPR035895">
    <property type="entry name" value="HPr-like_sf"/>
</dbReference>
<dbReference type="OrthoDB" id="9798965at2"/>
<protein>
    <submittedName>
        <fullName evidence="6">Phosphocarrier protein</fullName>
    </submittedName>
</protein>
<sequence length="90" mass="9742">MLTCQTIIVNKLGLHARAAAKFVTTASQFQCSVQVGRCPNTLVNGKNIMAVIMLAANQGTALHLRTEGEDEHQALQALVALIDNYFEEGE</sequence>
<accession>A0A562J0T7</accession>
<keyword evidence="4" id="KW-0598">Phosphotransferase system</keyword>
<dbReference type="InterPro" id="IPR001020">
    <property type="entry name" value="PTS_HPr_His_P_site"/>
</dbReference>
<comment type="caution">
    <text evidence="6">The sequence shown here is derived from an EMBL/GenBank/DDBJ whole genome shotgun (WGS) entry which is preliminary data.</text>
</comment>
<dbReference type="PANTHER" id="PTHR33705:SF2">
    <property type="entry name" value="PHOSPHOCARRIER PROTEIN NPR"/>
    <property type="match status" value="1"/>
</dbReference>
<dbReference type="Pfam" id="PF00381">
    <property type="entry name" value="PTS-HPr"/>
    <property type="match status" value="1"/>
</dbReference>
<dbReference type="SUPFAM" id="SSF55594">
    <property type="entry name" value="HPr-like"/>
    <property type="match status" value="1"/>
</dbReference>
<keyword evidence="3" id="KW-0963">Cytoplasm</keyword>
<evidence type="ECO:0000259" key="5">
    <source>
        <dbReference type="PROSITE" id="PS51350"/>
    </source>
</evidence>
<dbReference type="PRINTS" id="PR00107">
    <property type="entry name" value="PHOSPHOCPHPR"/>
</dbReference>
<dbReference type="InterPro" id="IPR000032">
    <property type="entry name" value="HPr-like"/>
</dbReference>
<evidence type="ECO:0000256" key="3">
    <source>
        <dbReference type="ARBA" id="ARBA00022490"/>
    </source>
</evidence>
<evidence type="ECO:0000256" key="4">
    <source>
        <dbReference type="ARBA" id="ARBA00022683"/>
    </source>
</evidence>
<evidence type="ECO:0000313" key="7">
    <source>
        <dbReference type="Proteomes" id="UP000319627"/>
    </source>
</evidence>
<keyword evidence="7" id="KW-1185">Reference proteome</keyword>
<dbReference type="Proteomes" id="UP000319627">
    <property type="component" value="Unassembled WGS sequence"/>
</dbReference>